<keyword evidence="3 7" id="KW-0067">ATP-binding</keyword>
<evidence type="ECO:0000256" key="1">
    <source>
        <dbReference type="ARBA" id="ARBA00012552"/>
    </source>
</evidence>
<evidence type="ECO:0000256" key="4">
    <source>
        <dbReference type="ARBA" id="ARBA00047984"/>
    </source>
</evidence>
<dbReference type="AlphaFoldDB" id="A0A2U1KYH3"/>
<feature type="domain" description="DEAD-box helicase OB fold" evidence="5">
    <location>
        <begin position="91"/>
        <end position="172"/>
    </location>
</feature>
<protein>
    <recommendedName>
        <fullName evidence="1">RNA helicase</fullName>
        <ecNumber evidence="1">3.6.4.13</ecNumber>
    </recommendedName>
</protein>
<evidence type="ECO:0000259" key="6">
    <source>
        <dbReference type="Pfam" id="PF26026"/>
    </source>
</evidence>
<dbReference type="Pfam" id="PF26026">
    <property type="entry name" value="RNA_hel_CTD"/>
    <property type="match status" value="1"/>
</dbReference>
<feature type="domain" description="DEAD-box helicase OB fold" evidence="5">
    <location>
        <begin position="262"/>
        <end position="343"/>
    </location>
</feature>
<dbReference type="InterPro" id="IPR059023">
    <property type="entry name" value="RNA_hel_CTD"/>
</dbReference>
<dbReference type="PANTHER" id="PTHR18934">
    <property type="entry name" value="ATP-DEPENDENT RNA HELICASE"/>
    <property type="match status" value="1"/>
</dbReference>
<organism evidence="7 8">
    <name type="scientific">Artemisia annua</name>
    <name type="common">Sweet wormwood</name>
    <dbReference type="NCBI Taxonomy" id="35608"/>
    <lineage>
        <taxon>Eukaryota</taxon>
        <taxon>Viridiplantae</taxon>
        <taxon>Streptophyta</taxon>
        <taxon>Embryophyta</taxon>
        <taxon>Tracheophyta</taxon>
        <taxon>Spermatophyta</taxon>
        <taxon>Magnoliopsida</taxon>
        <taxon>eudicotyledons</taxon>
        <taxon>Gunneridae</taxon>
        <taxon>Pentapetalae</taxon>
        <taxon>asterids</taxon>
        <taxon>campanulids</taxon>
        <taxon>Asterales</taxon>
        <taxon>Asteraceae</taxon>
        <taxon>Asteroideae</taxon>
        <taxon>Anthemideae</taxon>
        <taxon>Artemisiinae</taxon>
        <taxon>Artemisia</taxon>
    </lineage>
</organism>
<keyword evidence="8" id="KW-1185">Reference proteome</keyword>
<dbReference type="GO" id="GO:0003723">
    <property type="term" value="F:RNA binding"/>
    <property type="evidence" value="ECO:0007669"/>
    <property type="project" value="TreeGrafter"/>
</dbReference>
<dbReference type="InterPro" id="IPR011709">
    <property type="entry name" value="DEAD-box_helicase_OB_fold"/>
</dbReference>
<keyword evidence="3 7" id="KW-0347">Helicase</keyword>
<dbReference type="EC" id="3.6.4.13" evidence="1"/>
<dbReference type="SUPFAM" id="SSF54768">
    <property type="entry name" value="dsRNA-binding domain-like"/>
    <property type="match status" value="1"/>
</dbReference>
<dbReference type="GO" id="GO:0005634">
    <property type="term" value="C:nucleus"/>
    <property type="evidence" value="ECO:0007669"/>
    <property type="project" value="TreeGrafter"/>
</dbReference>
<keyword evidence="2" id="KW-0378">Hydrolase</keyword>
<comment type="caution">
    <text evidence="7">The sequence shown here is derived from an EMBL/GenBank/DDBJ whole genome shotgun (WGS) entry which is preliminary data.</text>
</comment>
<feature type="domain" description="RNA helicase C-terminal" evidence="6">
    <location>
        <begin position="352"/>
        <end position="409"/>
    </location>
</feature>
<name>A0A2U1KYH3_ARTAN</name>
<sequence length="493" mass="55028">MKGLKLAEAAKAQFSGRDNSDHLALLRAFDGWKAAERQQSGHEYCWRNFLSSQTLRAIDSLKKQFSYLLRDSGLVENMEKCNTWSHDQHLIRAIICSGLFPGICSVVNKEKSVSLKTMEDGPVLLYSNSVNSQDPTIPYPWLVFNEKVKVNSVFLRDSTAVSDSVVLIFGGSVSRGLAEAAKAQFSGRDNSDHLALLRAFDGWKAAERQQSGHEYCWRNFLSSQTLRAIDSLKKQFSYLLRDSGLVENMEKCNTWSHDQHLIRTIICSGLFPGICSVVNKEKSVSLKTMEDGPVLLYSNSVNSQEPTIPYPWLVFNEKVKVNSVFLRDSTAVSDSVVLIFGGSVSRGVMDGHLKMLGGYLEFFMKPGLAGTYLALKRELDELIQMKLLNPKIDIGNDNELLESLKLLVSGDRCEGRFVYGRKPSGSKKLAEKSAASEALQWLTGETQSSQKAMDHISTVVKMRGEVHALQLCLGNCGAHKKDHKNKMIMDFYS</sequence>
<evidence type="ECO:0000313" key="7">
    <source>
        <dbReference type="EMBL" id="PWA41750.1"/>
    </source>
</evidence>
<evidence type="ECO:0000259" key="5">
    <source>
        <dbReference type="Pfam" id="PF07717"/>
    </source>
</evidence>
<evidence type="ECO:0000256" key="2">
    <source>
        <dbReference type="ARBA" id="ARBA00022801"/>
    </source>
</evidence>
<gene>
    <name evidence="7" type="ORF">CTI12_AA549450</name>
</gene>
<comment type="catalytic activity">
    <reaction evidence="4">
        <text>ATP + H2O = ADP + phosphate + H(+)</text>
        <dbReference type="Rhea" id="RHEA:13065"/>
        <dbReference type="ChEBI" id="CHEBI:15377"/>
        <dbReference type="ChEBI" id="CHEBI:15378"/>
        <dbReference type="ChEBI" id="CHEBI:30616"/>
        <dbReference type="ChEBI" id="CHEBI:43474"/>
        <dbReference type="ChEBI" id="CHEBI:456216"/>
        <dbReference type="EC" id="3.6.4.13"/>
    </reaction>
</comment>
<reference evidence="7 8" key="1">
    <citation type="journal article" date="2018" name="Mol. Plant">
        <title>The genome of Artemisia annua provides insight into the evolution of Asteraceae family and artemisinin biosynthesis.</title>
        <authorList>
            <person name="Shen Q."/>
            <person name="Zhang L."/>
            <person name="Liao Z."/>
            <person name="Wang S."/>
            <person name="Yan T."/>
            <person name="Shi P."/>
            <person name="Liu M."/>
            <person name="Fu X."/>
            <person name="Pan Q."/>
            <person name="Wang Y."/>
            <person name="Lv Z."/>
            <person name="Lu X."/>
            <person name="Zhang F."/>
            <person name="Jiang W."/>
            <person name="Ma Y."/>
            <person name="Chen M."/>
            <person name="Hao X."/>
            <person name="Li L."/>
            <person name="Tang Y."/>
            <person name="Lv G."/>
            <person name="Zhou Y."/>
            <person name="Sun X."/>
            <person name="Brodelius P.E."/>
            <person name="Rose J.K.C."/>
            <person name="Tang K."/>
        </authorList>
    </citation>
    <scope>NUCLEOTIDE SEQUENCE [LARGE SCALE GENOMIC DNA]</scope>
    <source>
        <strain evidence="8">cv. Huhao1</strain>
        <tissue evidence="7">Leaf</tissue>
    </source>
</reference>
<evidence type="ECO:0000256" key="3">
    <source>
        <dbReference type="ARBA" id="ARBA00022806"/>
    </source>
</evidence>
<keyword evidence="3 7" id="KW-0547">Nucleotide-binding</keyword>
<dbReference type="Proteomes" id="UP000245207">
    <property type="component" value="Unassembled WGS sequence"/>
</dbReference>
<dbReference type="OrthoDB" id="5600252at2759"/>
<proteinExistence type="predicted"/>
<accession>A0A2U1KYH3</accession>
<dbReference type="STRING" id="35608.A0A2U1KYH3"/>
<dbReference type="GO" id="GO:0003724">
    <property type="term" value="F:RNA helicase activity"/>
    <property type="evidence" value="ECO:0007669"/>
    <property type="project" value="UniProtKB-EC"/>
</dbReference>
<dbReference type="PANTHER" id="PTHR18934:SF229">
    <property type="entry name" value="DEXH-BOX ATP-DEPENDENT RNA HELICASE DEXH3"/>
    <property type="match status" value="1"/>
</dbReference>
<evidence type="ECO:0000313" key="8">
    <source>
        <dbReference type="Proteomes" id="UP000245207"/>
    </source>
</evidence>
<dbReference type="Pfam" id="PF07717">
    <property type="entry name" value="OB_NTP_bind"/>
    <property type="match status" value="2"/>
</dbReference>
<dbReference type="EMBL" id="PKPP01012852">
    <property type="protein sequence ID" value="PWA41750.1"/>
    <property type="molecule type" value="Genomic_DNA"/>
</dbReference>